<dbReference type="CDD" id="cd11572">
    <property type="entry name" value="RlmI_M_like"/>
    <property type="match status" value="1"/>
</dbReference>
<keyword evidence="5 10" id="KW-0808">Transferase</keyword>
<reference evidence="10 11" key="1">
    <citation type="submission" date="2017-05" db="EMBL/GenBank/DDBJ databases">
        <authorList>
            <person name="Varghese N."/>
            <person name="Submissions S."/>
        </authorList>
    </citation>
    <scope>NUCLEOTIDE SEQUENCE [LARGE SCALE GENOMIC DNA]</scope>
    <source>
        <strain evidence="10 11">DSM 21342</strain>
    </source>
</reference>
<keyword evidence="4 10" id="KW-0489">Methyltransferase</keyword>
<dbReference type="InterPro" id="IPR029063">
    <property type="entry name" value="SAM-dependent_MTases_sf"/>
</dbReference>
<keyword evidence="3" id="KW-0698">rRNA processing</keyword>
<evidence type="ECO:0000256" key="2">
    <source>
        <dbReference type="ARBA" id="ARBA00022490"/>
    </source>
</evidence>
<dbReference type="GO" id="GO:0006364">
    <property type="term" value="P:rRNA processing"/>
    <property type="evidence" value="ECO:0007669"/>
    <property type="project" value="UniProtKB-KW"/>
</dbReference>
<gene>
    <name evidence="10" type="ORF">SAMN06265350_10430</name>
</gene>
<dbReference type="InterPro" id="IPR036974">
    <property type="entry name" value="PUA_sf"/>
</dbReference>
<dbReference type="InterPro" id="IPR019614">
    <property type="entry name" value="SAM-dep_methyl-trfase"/>
</dbReference>
<dbReference type="RefSeq" id="WP_142602920.1">
    <property type="nucleotide sequence ID" value="NZ_FXSZ01000004.1"/>
</dbReference>
<evidence type="ECO:0000256" key="7">
    <source>
        <dbReference type="ARBA" id="ARBA00022884"/>
    </source>
</evidence>
<dbReference type="GO" id="GO:0032259">
    <property type="term" value="P:methylation"/>
    <property type="evidence" value="ECO:0007669"/>
    <property type="project" value="UniProtKB-KW"/>
</dbReference>
<name>A0A521CHS0_9SPHI</name>
<dbReference type="EMBL" id="FXSZ01000004">
    <property type="protein sequence ID" value="SMO58250.1"/>
    <property type="molecule type" value="Genomic_DNA"/>
</dbReference>
<proteinExistence type="inferred from homology"/>
<comment type="subcellular location">
    <subcellularLocation>
        <location evidence="1">Cytoplasm</location>
    </subcellularLocation>
</comment>
<dbReference type="InterPro" id="IPR015947">
    <property type="entry name" value="PUA-like_sf"/>
</dbReference>
<dbReference type="GO" id="GO:0008168">
    <property type="term" value="F:methyltransferase activity"/>
    <property type="evidence" value="ECO:0007669"/>
    <property type="project" value="UniProtKB-KW"/>
</dbReference>
<dbReference type="Gene3D" id="3.40.50.150">
    <property type="entry name" value="Vaccinia Virus protein VP39"/>
    <property type="match status" value="1"/>
</dbReference>
<organism evidence="10 11">
    <name type="scientific">Solitalea koreensis</name>
    <dbReference type="NCBI Taxonomy" id="543615"/>
    <lineage>
        <taxon>Bacteria</taxon>
        <taxon>Pseudomonadati</taxon>
        <taxon>Bacteroidota</taxon>
        <taxon>Sphingobacteriia</taxon>
        <taxon>Sphingobacteriales</taxon>
        <taxon>Sphingobacteriaceae</taxon>
        <taxon>Solitalea</taxon>
    </lineage>
</organism>
<dbReference type="Pfam" id="PF17785">
    <property type="entry name" value="PUA_3"/>
    <property type="match status" value="1"/>
</dbReference>
<evidence type="ECO:0000259" key="9">
    <source>
        <dbReference type="SMART" id="SM00359"/>
    </source>
</evidence>
<evidence type="ECO:0000313" key="10">
    <source>
        <dbReference type="EMBL" id="SMO58250.1"/>
    </source>
</evidence>
<dbReference type="PANTHER" id="PTHR42873">
    <property type="entry name" value="RIBOSOMAL RNA LARGE SUBUNIT METHYLTRANSFERASE"/>
    <property type="match status" value="1"/>
</dbReference>
<dbReference type="InterPro" id="IPR041532">
    <property type="entry name" value="RlmI-like_PUA"/>
</dbReference>
<dbReference type="SMART" id="SM00359">
    <property type="entry name" value="PUA"/>
    <property type="match status" value="1"/>
</dbReference>
<evidence type="ECO:0000313" key="11">
    <source>
        <dbReference type="Proteomes" id="UP000315971"/>
    </source>
</evidence>
<dbReference type="Gene3D" id="3.30.750.80">
    <property type="entry name" value="RNA methyltransferase domain (HRMD) like"/>
    <property type="match status" value="1"/>
</dbReference>
<keyword evidence="6" id="KW-0949">S-adenosyl-L-methionine</keyword>
<dbReference type="Gene3D" id="2.30.130.10">
    <property type="entry name" value="PUA domain"/>
    <property type="match status" value="1"/>
</dbReference>
<evidence type="ECO:0000256" key="5">
    <source>
        <dbReference type="ARBA" id="ARBA00022679"/>
    </source>
</evidence>
<keyword evidence="11" id="KW-1185">Reference proteome</keyword>
<dbReference type="Pfam" id="PF10672">
    <property type="entry name" value="Methyltrans_SAM"/>
    <property type="match status" value="1"/>
</dbReference>
<evidence type="ECO:0000256" key="6">
    <source>
        <dbReference type="ARBA" id="ARBA00022691"/>
    </source>
</evidence>
<sequence length="395" mass="44075">MKSVRISKGKEKAVKNHHPWVFSGAINSAIGQPNQGEVVKIINSADQFLAYGYYNKSSKITVRAIEWNEETKIDDNWWKDRITQAITRRKSLLTLEDTDSVRLIYSEADGIPGLIVDKYADFLVMQVLTAGVELQKKLITDHLYALLKPKGIFERSDAKSRSLEGLKPSNGLLAGEMPPELLEINENGLTFLVNIADGQKSGYFLDQRENRKIAAKYAKGLSVLDCFCYSGGFSLNAHKAGAKSIVSIDSSALAIKTVKQNYKANQITFNENDLIEADVNATLRRFQTEKREFDFIILDPPKLAPTRATVDKAQRAYKDLNLQALKLLQPGGLLATFSCSGGIDIDLFKQIISWAALDAGKELQIIEQFNQPSDHPIRTSFPESEYLKGLLCRVI</sequence>
<dbReference type="GO" id="GO:0005737">
    <property type="term" value="C:cytoplasm"/>
    <property type="evidence" value="ECO:0007669"/>
    <property type="project" value="UniProtKB-SubCell"/>
</dbReference>
<dbReference type="Proteomes" id="UP000315971">
    <property type="component" value="Unassembled WGS sequence"/>
</dbReference>
<dbReference type="SUPFAM" id="SSF53335">
    <property type="entry name" value="S-adenosyl-L-methionine-dependent methyltransferases"/>
    <property type="match status" value="1"/>
</dbReference>
<comment type="similarity">
    <text evidence="8">Belongs to the methyltransferase superfamily. RlmI family.</text>
</comment>
<dbReference type="CDD" id="cd02440">
    <property type="entry name" value="AdoMet_MTases"/>
    <property type="match status" value="1"/>
</dbReference>
<dbReference type="InterPro" id="IPR002478">
    <property type="entry name" value="PUA"/>
</dbReference>
<evidence type="ECO:0000256" key="4">
    <source>
        <dbReference type="ARBA" id="ARBA00022603"/>
    </source>
</evidence>
<dbReference type="PROSITE" id="PS50890">
    <property type="entry name" value="PUA"/>
    <property type="match status" value="1"/>
</dbReference>
<dbReference type="CDD" id="cd21153">
    <property type="entry name" value="PUA_RlmI"/>
    <property type="match status" value="1"/>
</dbReference>
<keyword evidence="7" id="KW-0694">RNA-binding</keyword>
<keyword evidence="2" id="KW-0963">Cytoplasm</keyword>
<dbReference type="GO" id="GO:0003723">
    <property type="term" value="F:RNA binding"/>
    <property type="evidence" value="ECO:0007669"/>
    <property type="project" value="UniProtKB-KW"/>
</dbReference>
<dbReference type="OrthoDB" id="9805492at2"/>
<evidence type="ECO:0000256" key="8">
    <source>
        <dbReference type="ARBA" id="ARBA00038091"/>
    </source>
</evidence>
<evidence type="ECO:0000256" key="1">
    <source>
        <dbReference type="ARBA" id="ARBA00004496"/>
    </source>
</evidence>
<dbReference type="AlphaFoldDB" id="A0A521CHS0"/>
<dbReference type="PANTHER" id="PTHR42873:SF1">
    <property type="entry name" value="S-ADENOSYLMETHIONINE-DEPENDENT METHYLTRANSFERASE DOMAIN-CONTAINING PROTEIN"/>
    <property type="match status" value="1"/>
</dbReference>
<feature type="domain" description="PUA" evidence="9">
    <location>
        <begin position="2"/>
        <end position="87"/>
    </location>
</feature>
<dbReference type="SUPFAM" id="SSF88697">
    <property type="entry name" value="PUA domain-like"/>
    <property type="match status" value="1"/>
</dbReference>
<protein>
    <submittedName>
        <fullName evidence="10">23S rRNA (Cytosine1962-C5)-methyltransferase</fullName>
    </submittedName>
</protein>
<accession>A0A521CHS0</accession>
<evidence type="ECO:0000256" key="3">
    <source>
        <dbReference type="ARBA" id="ARBA00022552"/>
    </source>
</evidence>